<sequence length="486" mass="53407">MTGYLKKIRIMIPLILLIFILSGCDYQGLGGEYPESFTIGGDVETPLTINTMMGYPIKRVTKDEKNYTTIALEKVIASAQPRSTSYDLLLIGADGLSSKINGNDLSDCHLSYSNRYDWELINTRHPISSQIKNLSAIIVISTDLDEDKKAIGIDDKSGYRSTTAGNLYLNGFTEKRIFEGQSEINGKTVTVYTTHKQVLPEDLLDFQAEIAVFGRDGSIKFDKVSDKSFFEISETGINYTASDLTTITDVAGVLGDPPRFSITDVTPDAIHQLEKGSDVMVIELDGLGWTMLKMAGEQGKAPYLSSMLAQSALSVYPPISPAGLAAMITGTLPSDNGINNREVMDFNGTDIFDKARALNKTAAYIEGDVKMLNTSIEPVLSVNAGDQDRNVFENTKKAISAKNQLIFTHFHSIDDDATTYGPYSREAMEQIYEVDKMVQELTRGFRGTIIITADHGLHPSGSGGTHGRICYEDMIVPYMIIKNEQV</sequence>
<comment type="caution">
    <text evidence="1">The sequence shown here is derived from an EMBL/GenBank/DDBJ whole genome shotgun (WGS) entry which is preliminary data.</text>
</comment>
<dbReference type="EMBL" id="WJBE01000001">
    <property type="protein sequence ID" value="MBC3898133.1"/>
    <property type="molecule type" value="Genomic_DNA"/>
</dbReference>
<dbReference type="SUPFAM" id="SSF53649">
    <property type="entry name" value="Alkaline phosphatase-like"/>
    <property type="match status" value="1"/>
</dbReference>
<name>A0ABR6YSH3_9FIRM</name>
<proteinExistence type="predicted"/>
<gene>
    <name evidence="1" type="ORF">GH811_00705</name>
</gene>
<dbReference type="PANTHER" id="PTHR10151:SF120">
    <property type="entry name" value="BIS(5'-ADENOSYL)-TRIPHOSPHATASE"/>
    <property type="match status" value="1"/>
</dbReference>
<protein>
    <recommendedName>
        <fullName evidence="3">Metalloenzyme domain-containing protein</fullName>
    </recommendedName>
</protein>
<dbReference type="RefSeq" id="WP_186892886.1">
    <property type="nucleotide sequence ID" value="NZ_WJBE01000001.1"/>
</dbReference>
<dbReference type="Proteomes" id="UP000622405">
    <property type="component" value="Unassembled WGS sequence"/>
</dbReference>
<evidence type="ECO:0000313" key="1">
    <source>
        <dbReference type="EMBL" id="MBC3898133.1"/>
    </source>
</evidence>
<keyword evidence="2" id="KW-1185">Reference proteome</keyword>
<dbReference type="Gene3D" id="3.40.720.10">
    <property type="entry name" value="Alkaline Phosphatase, subunit A"/>
    <property type="match status" value="1"/>
</dbReference>
<dbReference type="InterPro" id="IPR002591">
    <property type="entry name" value="Phosphodiest/P_Trfase"/>
</dbReference>
<dbReference type="InterPro" id="IPR017850">
    <property type="entry name" value="Alkaline_phosphatase_core_sf"/>
</dbReference>
<dbReference type="PANTHER" id="PTHR10151">
    <property type="entry name" value="ECTONUCLEOTIDE PYROPHOSPHATASE/PHOSPHODIESTERASE"/>
    <property type="match status" value="1"/>
</dbReference>
<evidence type="ECO:0000313" key="2">
    <source>
        <dbReference type="Proteomes" id="UP000622405"/>
    </source>
</evidence>
<dbReference type="PROSITE" id="PS51257">
    <property type="entry name" value="PROKAR_LIPOPROTEIN"/>
    <property type="match status" value="1"/>
</dbReference>
<organism evidence="1 2">
    <name type="scientific">Acetobacterium malicum</name>
    <dbReference type="NCBI Taxonomy" id="52692"/>
    <lineage>
        <taxon>Bacteria</taxon>
        <taxon>Bacillati</taxon>
        <taxon>Bacillota</taxon>
        <taxon>Clostridia</taxon>
        <taxon>Eubacteriales</taxon>
        <taxon>Eubacteriaceae</taxon>
        <taxon>Acetobacterium</taxon>
    </lineage>
</organism>
<evidence type="ECO:0008006" key="3">
    <source>
        <dbReference type="Google" id="ProtNLM"/>
    </source>
</evidence>
<dbReference type="Pfam" id="PF01663">
    <property type="entry name" value="Phosphodiest"/>
    <property type="match status" value="2"/>
</dbReference>
<reference evidence="1 2" key="1">
    <citation type="journal article" date="2020" name="mSystems">
        <title>Defining Genomic and Predicted Metabolic Features of the Acetobacterium Genus.</title>
        <authorList>
            <person name="Ross D.E."/>
            <person name="Marshall C.W."/>
            <person name="Gulliver D."/>
            <person name="May H.D."/>
            <person name="Norman R.S."/>
        </authorList>
    </citation>
    <scope>NUCLEOTIDE SEQUENCE [LARGE SCALE GENOMIC DNA]</scope>
    <source>
        <strain evidence="1 2">DSM 4132</strain>
    </source>
</reference>
<accession>A0ABR6YSH3</accession>